<dbReference type="Proteomes" id="UP001329825">
    <property type="component" value="Chromosome 1"/>
</dbReference>
<proteinExistence type="predicted"/>
<evidence type="ECO:0000313" key="3">
    <source>
        <dbReference type="Proteomes" id="UP001329825"/>
    </source>
</evidence>
<evidence type="ECO:0000313" key="2">
    <source>
        <dbReference type="EMBL" id="WRT63834.1"/>
    </source>
</evidence>
<accession>A0ABZ1CQ11</accession>
<gene>
    <name evidence="2" type="ORF">IL334_000759</name>
</gene>
<feature type="region of interest" description="Disordered" evidence="1">
    <location>
        <begin position="1"/>
        <end position="87"/>
    </location>
</feature>
<sequence length="144" mass="15706">MSPKRRLSSIEIDEIEDSKPSLTLSDTDTDSMKDIKTFLKPSTPHSKKAKTEPMSATPTTPKPKKSPNKASPTKSNSSTPTKVLKGGNTAKSILAEMIIEIGMKSYDRNLVESETGLTKAQQIEMLKKGRGSLWKALYGHASTL</sequence>
<dbReference type="EMBL" id="CP141881">
    <property type="protein sequence ID" value="WRT63834.1"/>
    <property type="molecule type" value="Genomic_DNA"/>
</dbReference>
<evidence type="ECO:0000256" key="1">
    <source>
        <dbReference type="SAM" id="MobiDB-lite"/>
    </source>
</evidence>
<organism evidence="2 3">
    <name type="scientific">Kwoniella shivajii</name>
    <dbReference type="NCBI Taxonomy" id="564305"/>
    <lineage>
        <taxon>Eukaryota</taxon>
        <taxon>Fungi</taxon>
        <taxon>Dikarya</taxon>
        <taxon>Basidiomycota</taxon>
        <taxon>Agaricomycotina</taxon>
        <taxon>Tremellomycetes</taxon>
        <taxon>Tremellales</taxon>
        <taxon>Cryptococcaceae</taxon>
        <taxon>Kwoniella</taxon>
    </lineage>
</organism>
<reference evidence="2 3" key="1">
    <citation type="submission" date="2024-01" db="EMBL/GenBank/DDBJ databases">
        <title>Comparative genomics of Cryptococcus and Kwoniella reveals pathogenesis evolution and contrasting modes of karyotype evolution via chromosome fusion or intercentromeric recombination.</title>
        <authorList>
            <person name="Coelho M.A."/>
            <person name="David-Palma M."/>
            <person name="Shea T."/>
            <person name="Bowers K."/>
            <person name="McGinley-Smith S."/>
            <person name="Mohammad A.W."/>
            <person name="Gnirke A."/>
            <person name="Yurkov A.M."/>
            <person name="Nowrousian M."/>
            <person name="Sun S."/>
            <person name="Cuomo C.A."/>
            <person name="Heitman J."/>
        </authorList>
    </citation>
    <scope>NUCLEOTIDE SEQUENCE [LARGE SCALE GENOMIC DNA]</scope>
    <source>
        <strain evidence="2">CBS 11374</strain>
    </source>
</reference>
<dbReference type="RefSeq" id="XP_062788574.1">
    <property type="nucleotide sequence ID" value="XM_062932523.1"/>
</dbReference>
<keyword evidence="3" id="KW-1185">Reference proteome</keyword>
<dbReference type="GeneID" id="87952890"/>
<feature type="compositionally biased region" description="Low complexity" evidence="1">
    <location>
        <begin position="68"/>
        <end position="82"/>
    </location>
</feature>
<protein>
    <submittedName>
        <fullName evidence="2">Uncharacterized protein</fullName>
    </submittedName>
</protein>
<name>A0ABZ1CQ11_9TREE</name>